<dbReference type="AlphaFoldDB" id="A1YKE5"/>
<sequence length="418" mass="44913">MGSVSLKLPASRRRQGPRVLSCLCSPAPLNLLMLLSLVSTNLLALLAFFSTPGVPPATQTPSSYNLSAHVAAIAREIGTGASPSPNLPADPPELFLFLTPHALPLGRDARSGLTHMPASVGSVCLRSPSALSLLSQFMSYAPHAACPLNATASTLPRRLVSKGCEPLPRRRCLTRRPPLRPSSITALDPRRWVTPARSSNNRHEFLIDDVIRLAQIRIGLDVSGGGGDFAARMKERNGATVVTTVLEPTTSELVAARGLFPLQLSPAHRLPFYDGVFDLVHAAGTAALDGAGAPAMGLAGTPEALEFFLFDVDRVLRVGGLLWIDSYPCPERRQKAGTCEAHREVRVQEAQVGRRREARRKGVGLPLRRVAEAGEELMTGSLELYGRIGLLLAPLIIKGTNVCTCQLFVVQRILMRGM</sequence>
<dbReference type="PANTHER" id="PTHR44067:SF3">
    <property type="entry name" value="OS06G0138600 PROTEIN"/>
    <property type="match status" value="1"/>
</dbReference>
<proteinExistence type="predicted"/>
<name>A1YKE5_BRASY</name>
<accession>A1YKE5</accession>
<organism evidence="1">
    <name type="scientific">Brachypodium sylvaticum</name>
    <name type="common">False brome</name>
    <dbReference type="NCBI Taxonomy" id="29664"/>
    <lineage>
        <taxon>Eukaryota</taxon>
        <taxon>Viridiplantae</taxon>
        <taxon>Streptophyta</taxon>
        <taxon>Embryophyta</taxon>
        <taxon>Tracheophyta</taxon>
        <taxon>Spermatophyta</taxon>
        <taxon>Magnoliopsida</taxon>
        <taxon>Liliopsida</taxon>
        <taxon>Poales</taxon>
        <taxon>Poaceae</taxon>
        <taxon>BOP clade</taxon>
        <taxon>Pooideae</taxon>
        <taxon>Stipodae</taxon>
        <taxon>Brachypodieae</taxon>
        <taxon>Brachypodium</taxon>
    </lineage>
</organism>
<dbReference type="PANTHER" id="PTHR44067">
    <property type="entry name" value="S-ADENOSYL-L-METHIONINE-DEPENDENT METHYLTRANSFERASE SUPERFAMILY PROTEIN-RELATED"/>
    <property type="match status" value="1"/>
</dbReference>
<reference evidence="1" key="1">
    <citation type="journal article" date="2007" name="Plant J.">
        <title>Comparison of orthologous loci from small grass genomes Brachypodium and rice: implications for wheat genomics and grass genome annotation.</title>
        <authorList>
            <person name="Bossolini E."/>
            <person name="Wicker T."/>
            <person name="Knobel P.A."/>
            <person name="Keller B."/>
        </authorList>
    </citation>
    <scope>NUCLEOTIDE SEQUENCE</scope>
</reference>
<dbReference type="SUPFAM" id="SSF53335">
    <property type="entry name" value="S-adenosyl-L-methionine-dependent methyltransferases"/>
    <property type="match status" value="1"/>
</dbReference>
<protein>
    <submittedName>
        <fullName evidence="1">Expressed protein</fullName>
    </submittedName>
</protein>
<evidence type="ECO:0000313" key="1">
    <source>
        <dbReference type="EMBL" id="ABL85035.1"/>
    </source>
</evidence>
<dbReference type="InterPro" id="IPR029063">
    <property type="entry name" value="SAM-dependent_MTases_sf"/>
</dbReference>
<dbReference type="EMBL" id="EF059989">
    <property type="protein sequence ID" value="ABL85035.1"/>
    <property type="molecule type" value="Genomic_DNA"/>
</dbReference>
<gene>
    <name evidence="1" type="ORF">57h21.9</name>
</gene>
<dbReference type="InterPro" id="IPR053223">
    <property type="entry name" value="Prob_Methyltransferase"/>
</dbReference>
<dbReference type="Gene3D" id="3.40.50.150">
    <property type="entry name" value="Vaccinia Virus protein VP39"/>
    <property type="match status" value="1"/>
</dbReference>